<comment type="caution">
    <text evidence="1">The sequence shown here is derived from an EMBL/GenBank/DDBJ whole genome shotgun (WGS) entry which is preliminary data.</text>
</comment>
<evidence type="ECO:0000313" key="2">
    <source>
        <dbReference type="Proteomes" id="UP000054630"/>
    </source>
</evidence>
<protein>
    <submittedName>
        <fullName evidence="1">Uncharacterized protein</fullName>
    </submittedName>
</protein>
<dbReference type="AlphaFoldDB" id="A0A0V0SCW5"/>
<keyword evidence="2" id="KW-1185">Reference proteome</keyword>
<name>A0A0V0SCW5_9BILA</name>
<gene>
    <name evidence="1" type="ORF">T07_1601</name>
</gene>
<accession>A0A0V0SCW5</accession>
<proteinExistence type="predicted"/>
<organism evidence="1 2">
    <name type="scientific">Trichinella nelsoni</name>
    <dbReference type="NCBI Taxonomy" id="6336"/>
    <lineage>
        <taxon>Eukaryota</taxon>
        <taxon>Metazoa</taxon>
        <taxon>Ecdysozoa</taxon>
        <taxon>Nematoda</taxon>
        <taxon>Enoplea</taxon>
        <taxon>Dorylaimia</taxon>
        <taxon>Trichinellida</taxon>
        <taxon>Trichinellidae</taxon>
        <taxon>Trichinella</taxon>
    </lineage>
</organism>
<sequence>MAIFESFLRMLDGGNAVDKETKILLFIDQCPPAHPSDTSYLSECEGSLLSIKLHESPSAA</sequence>
<reference evidence="1 2" key="1">
    <citation type="submission" date="2015-01" db="EMBL/GenBank/DDBJ databases">
        <title>Evolution of Trichinella species and genotypes.</title>
        <authorList>
            <person name="Korhonen P.K."/>
            <person name="Edoardo P."/>
            <person name="Giuseppe L.R."/>
            <person name="Gasser R.B."/>
        </authorList>
    </citation>
    <scope>NUCLEOTIDE SEQUENCE [LARGE SCALE GENOMIC DNA]</scope>
    <source>
        <strain evidence="1">ISS37</strain>
    </source>
</reference>
<evidence type="ECO:0000313" key="1">
    <source>
        <dbReference type="EMBL" id="KRX24470.1"/>
    </source>
</evidence>
<dbReference type="EMBL" id="JYDL01000017">
    <property type="protein sequence ID" value="KRX24470.1"/>
    <property type="molecule type" value="Genomic_DNA"/>
</dbReference>
<dbReference type="Proteomes" id="UP000054630">
    <property type="component" value="Unassembled WGS sequence"/>
</dbReference>